<keyword evidence="3" id="KW-1185">Reference proteome</keyword>
<organism evidence="2 3">
    <name type="scientific">Massilia glaciei</name>
    <dbReference type="NCBI Taxonomy" id="1524097"/>
    <lineage>
        <taxon>Bacteria</taxon>
        <taxon>Pseudomonadati</taxon>
        <taxon>Pseudomonadota</taxon>
        <taxon>Betaproteobacteria</taxon>
        <taxon>Burkholderiales</taxon>
        <taxon>Oxalobacteraceae</taxon>
        <taxon>Telluria group</taxon>
        <taxon>Massilia</taxon>
    </lineage>
</organism>
<proteinExistence type="predicted"/>
<comment type="caution">
    <text evidence="2">The sequence shown here is derived from an EMBL/GenBank/DDBJ whole genome shotgun (WGS) entry which is preliminary data.</text>
</comment>
<evidence type="ECO:0000313" key="2">
    <source>
        <dbReference type="EMBL" id="PWF48401.1"/>
    </source>
</evidence>
<evidence type="ECO:0000313" key="3">
    <source>
        <dbReference type="Proteomes" id="UP000241421"/>
    </source>
</evidence>
<feature type="region of interest" description="Disordered" evidence="1">
    <location>
        <begin position="87"/>
        <end position="121"/>
    </location>
</feature>
<reference evidence="2 3" key="1">
    <citation type="submission" date="2018-04" db="EMBL/GenBank/DDBJ databases">
        <title>Massilia violaceinigra sp. nov., a novel purple-pigmented bacterium isolated from Tianshan glacier, Xinjiang, China.</title>
        <authorList>
            <person name="Wang H."/>
        </authorList>
    </citation>
    <scope>NUCLEOTIDE SEQUENCE [LARGE SCALE GENOMIC DNA]</scope>
    <source>
        <strain evidence="2 3">B448-2</strain>
    </source>
</reference>
<evidence type="ECO:0000256" key="1">
    <source>
        <dbReference type="SAM" id="MobiDB-lite"/>
    </source>
</evidence>
<protein>
    <submittedName>
        <fullName evidence="2">Uncharacterized protein</fullName>
    </submittedName>
</protein>
<name>A0A2U2HLK0_9BURK</name>
<gene>
    <name evidence="2" type="ORF">C7C56_011800</name>
</gene>
<sequence>MAVLCASICRFLAGCSGTPEKLSASEAALLQWPHLAGMQRSKLTMPPLDVDMEQLDTQLLDQLAKRWGLEQQLHGWLARAQRANFGEELDAPASPPEAPTQEALAKSADARARLMARRTRS</sequence>
<accession>A0A2U2HLK0</accession>
<dbReference type="AlphaFoldDB" id="A0A2U2HLK0"/>
<dbReference type="EMBL" id="PXWF02000196">
    <property type="protein sequence ID" value="PWF48401.1"/>
    <property type="molecule type" value="Genomic_DNA"/>
</dbReference>
<dbReference type="Proteomes" id="UP000241421">
    <property type="component" value="Unassembled WGS sequence"/>
</dbReference>